<dbReference type="AlphaFoldDB" id="A0AAQ3P7E0"/>
<keyword evidence="3" id="KW-0804">Transcription</keyword>
<dbReference type="Gene3D" id="4.10.280.10">
    <property type="entry name" value="Helix-loop-helix DNA-binding domain"/>
    <property type="match status" value="1"/>
</dbReference>
<dbReference type="GO" id="GO:0046983">
    <property type="term" value="F:protein dimerization activity"/>
    <property type="evidence" value="ECO:0007669"/>
    <property type="project" value="InterPro"/>
</dbReference>
<organism evidence="7 8">
    <name type="scientific">Vigna mungo</name>
    <name type="common">Black gram</name>
    <name type="synonym">Phaseolus mungo</name>
    <dbReference type="NCBI Taxonomy" id="3915"/>
    <lineage>
        <taxon>Eukaryota</taxon>
        <taxon>Viridiplantae</taxon>
        <taxon>Streptophyta</taxon>
        <taxon>Embryophyta</taxon>
        <taxon>Tracheophyta</taxon>
        <taxon>Spermatophyta</taxon>
        <taxon>Magnoliopsida</taxon>
        <taxon>eudicotyledons</taxon>
        <taxon>Gunneridae</taxon>
        <taxon>Pentapetalae</taxon>
        <taxon>rosids</taxon>
        <taxon>fabids</taxon>
        <taxon>Fabales</taxon>
        <taxon>Fabaceae</taxon>
        <taxon>Papilionoideae</taxon>
        <taxon>50 kb inversion clade</taxon>
        <taxon>NPAAA clade</taxon>
        <taxon>indigoferoid/millettioid clade</taxon>
        <taxon>Phaseoleae</taxon>
        <taxon>Vigna</taxon>
    </lineage>
</organism>
<name>A0AAQ3P7E0_VIGMU</name>
<dbReference type="Proteomes" id="UP001374535">
    <property type="component" value="Chromosome 1"/>
</dbReference>
<dbReference type="EMBL" id="CP144700">
    <property type="protein sequence ID" value="WVZ23085.1"/>
    <property type="molecule type" value="Genomic_DNA"/>
</dbReference>
<dbReference type="InterPro" id="IPR052610">
    <property type="entry name" value="bHLH_transcription_regulator"/>
</dbReference>
<evidence type="ECO:0000256" key="1">
    <source>
        <dbReference type="ARBA" id="ARBA00004123"/>
    </source>
</evidence>
<feature type="coiled-coil region" evidence="5">
    <location>
        <begin position="263"/>
        <end position="293"/>
    </location>
</feature>
<accession>A0AAQ3P7E0</accession>
<dbReference type="PROSITE" id="PS50888">
    <property type="entry name" value="BHLH"/>
    <property type="match status" value="1"/>
</dbReference>
<evidence type="ECO:0000256" key="3">
    <source>
        <dbReference type="ARBA" id="ARBA00023163"/>
    </source>
</evidence>
<evidence type="ECO:0000313" key="8">
    <source>
        <dbReference type="Proteomes" id="UP001374535"/>
    </source>
</evidence>
<comment type="subcellular location">
    <subcellularLocation>
        <location evidence="1">Nucleus</location>
    </subcellularLocation>
</comment>
<dbReference type="SMART" id="SM00353">
    <property type="entry name" value="HLH"/>
    <property type="match status" value="1"/>
</dbReference>
<reference evidence="7 8" key="1">
    <citation type="journal article" date="2023" name="Life. Sci Alliance">
        <title>Evolutionary insights into 3D genome organization and epigenetic landscape of Vigna mungo.</title>
        <authorList>
            <person name="Junaid A."/>
            <person name="Singh B."/>
            <person name="Bhatia S."/>
        </authorList>
    </citation>
    <scope>NUCLEOTIDE SEQUENCE [LARGE SCALE GENOMIC DNA]</scope>
    <source>
        <strain evidence="7">Urdbean</strain>
    </source>
</reference>
<dbReference type="InterPro" id="IPR036638">
    <property type="entry name" value="HLH_DNA-bd_sf"/>
</dbReference>
<dbReference type="PANTHER" id="PTHR45959">
    <property type="entry name" value="BHLH TRANSCRIPTION FACTOR"/>
    <property type="match status" value="1"/>
</dbReference>
<evidence type="ECO:0000313" key="7">
    <source>
        <dbReference type="EMBL" id="WVZ23085.1"/>
    </source>
</evidence>
<dbReference type="CDD" id="cd11452">
    <property type="entry name" value="bHLH_AtNAI1_like"/>
    <property type="match status" value="1"/>
</dbReference>
<proteinExistence type="predicted"/>
<keyword evidence="4" id="KW-0539">Nucleus</keyword>
<dbReference type="GO" id="GO:0005634">
    <property type="term" value="C:nucleus"/>
    <property type="evidence" value="ECO:0007669"/>
    <property type="project" value="UniProtKB-SubCell"/>
</dbReference>
<keyword evidence="5" id="KW-0175">Coiled coil</keyword>
<dbReference type="Pfam" id="PF00010">
    <property type="entry name" value="HLH"/>
    <property type="match status" value="1"/>
</dbReference>
<evidence type="ECO:0000256" key="5">
    <source>
        <dbReference type="SAM" id="Coils"/>
    </source>
</evidence>
<evidence type="ECO:0000256" key="4">
    <source>
        <dbReference type="ARBA" id="ARBA00023242"/>
    </source>
</evidence>
<protein>
    <recommendedName>
        <fullName evidence="6">BHLH domain-containing protein</fullName>
    </recommendedName>
</protein>
<dbReference type="InterPro" id="IPR011598">
    <property type="entry name" value="bHLH_dom"/>
</dbReference>
<dbReference type="SUPFAM" id="SSF47459">
    <property type="entry name" value="HLH, helix-loop-helix DNA-binding domain"/>
    <property type="match status" value="1"/>
</dbReference>
<keyword evidence="8" id="KW-1185">Reference proteome</keyword>
<feature type="domain" description="BHLH" evidence="6">
    <location>
        <begin position="224"/>
        <end position="273"/>
    </location>
</feature>
<sequence length="403" mass="45327">MLVPTGQTVLRKTSFSPPHMLLGNWLKPSEVNGNCCISQKLGNCADITSSSFDCRIGFVMEISSIRELPDMKQQEIMEDPNLLRQWHLSSIDDPNLLPIASTFGETFQQHAFTYPDFNPKASMETTLMDIERPTKHHKNISWNPIKSSAQTSDSQYVSFPNLLSFMDSNHTSPLGLVKANEVACPITNSTTSLDTFSQGILGNHNYLFKACQETKKNGRRSKISHPQDHIIAERKRREKLSQRFIALSALVPGLQKTDKASILGDAISHLKQLQEKVKALEEAQNMKKTVESVVIVKKSQLSYDVNNSSEYDGPLFDETMPEIEARFCGRNVLIRVHCEKTKGVVEKTIHEIENLHLKVTNSNAMAFGRCAIDMTIIAQMDIEFCMGVKDVVRNLRSAFTSFM</sequence>
<keyword evidence="2" id="KW-0805">Transcription regulation</keyword>
<gene>
    <name evidence="7" type="ORF">V8G54_001629</name>
</gene>
<evidence type="ECO:0000259" key="6">
    <source>
        <dbReference type="PROSITE" id="PS50888"/>
    </source>
</evidence>
<dbReference type="PANTHER" id="PTHR45959:SF73">
    <property type="entry name" value="TRANSCRIPTION FACTOR BHLH25"/>
    <property type="match status" value="1"/>
</dbReference>
<evidence type="ECO:0000256" key="2">
    <source>
        <dbReference type="ARBA" id="ARBA00023015"/>
    </source>
</evidence>